<name>A0A6I3S3Z6_9BURK</name>
<dbReference type="Pfam" id="PF07687">
    <property type="entry name" value="M20_dimer"/>
    <property type="match status" value="1"/>
</dbReference>
<dbReference type="Gene3D" id="3.30.70.360">
    <property type="match status" value="1"/>
</dbReference>
<accession>A0A6I3S3Z6</accession>
<protein>
    <submittedName>
        <fullName evidence="4">M20/M25/M40 family metallo-hydrolase</fullName>
    </submittedName>
</protein>
<dbReference type="PANTHER" id="PTHR43808:SF17">
    <property type="entry name" value="PEPTIDASE M20"/>
    <property type="match status" value="1"/>
</dbReference>
<comment type="caution">
    <text evidence="4">The sequence shown here is derived from an EMBL/GenBank/DDBJ whole genome shotgun (WGS) entry which is preliminary data.</text>
</comment>
<feature type="domain" description="Peptidase M20 dimerisation" evidence="3">
    <location>
        <begin position="206"/>
        <end position="305"/>
    </location>
</feature>
<dbReference type="Proteomes" id="UP000462362">
    <property type="component" value="Unassembled WGS sequence"/>
</dbReference>
<dbReference type="EMBL" id="WNCL01000005">
    <property type="protein sequence ID" value="MTU42501.1"/>
    <property type="molecule type" value="Genomic_DNA"/>
</dbReference>
<dbReference type="GO" id="GO:0016787">
    <property type="term" value="F:hydrolase activity"/>
    <property type="evidence" value="ECO:0007669"/>
    <property type="project" value="UniProtKB-KW"/>
</dbReference>
<dbReference type="AlphaFoldDB" id="A0A6I3S3Z6"/>
<organism evidence="4 5">
    <name type="scientific">Parasutterella excrementihominis</name>
    <dbReference type="NCBI Taxonomy" id="487175"/>
    <lineage>
        <taxon>Bacteria</taxon>
        <taxon>Pseudomonadati</taxon>
        <taxon>Pseudomonadota</taxon>
        <taxon>Betaproteobacteria</taxon>
        <taxon>Burkholderiales</taxon>
        <taxon>Sutterellaceae</taxon>
        <taxon>Parasutterella</taxon>
    </lineage>
</organism>
<evidence type="ECO:0000313" key="4">
    <source>
        <dbReference type="EMBL" id="MTU42501.1"/>
    </source>
</evidence>
<proteinExistence type="predicted"/>
<dbReference type="GO" id="GO:0046872">
    <property type="term" value="F:metal ion binding"/>
    <property type="evidence" value="ECO:0007669"/>
    <property type="project" value="UniProtKB-KW"/>
</dbReference>
<evidence type="ECO:0000256" key="2">
    <source>
        <dbReference type="ARBA" id="ARBA00022801"/>
    </source>
</evidence>
<dbReference type="InterPro" id="IPR050072">
    <property type="entry name" value="Peptidase_M20A"/>
</dbReference>
<dbReference type="InterPro" id="IPR036264">
    <property type="entry name" value="Bact_exopeptidase_dim_dom"/>
</dbReference>
<evidence type="ECO:0000313" key="5">
    <source>
        <dbReference type="Proteomes" id="UP000462362"/>
    </source>
</evidence>
<reference evidence="4 5" key="1">
    <citation type="journal article" date="2019" name="Nat. Med.">
        <title>A library of human gut bacterial isolates paired with longitudinal multiomics data enables mechanistic microbiome research.</title>
        <authorList>
            <person name="Poyet M."/>
            <person name="Groussin M."/>
            <person name="Gibbons S.M."/>
            <person name="Avila-Pacheco J."/>
            <person name="Jiang X."/>
            <person name="Kearney S.M."/>
            <person name="Perrotta A.R."/>
            <person name="Berdy B."/>
            <person name="Zhao S."/>
            <person name="Lieberman T.D."/>
            <person name="Swanson P.K."/>
            <person name="Smith M."/>
            <person name="Roesemann S."/>
            <person name="Alexander J.E."/>
            <person name="Rich S.A."/>
            <person name="Livny J."/>
            <person name="Vlamakis H."/>
            <person name="Clish C."/>
            <person name="Bullock K."/>
            <person name="Deik A."/>
            <person name="Scott J."/>
            <person name="Pierce K.A."/>
            <person name="Xavier R.J."/>
            <person name="Alm E.J."/>
        </authorList>
    </citation>
    <scope>NUCLEOTIDE SEQUENCE [LARGE SCALE GENOMIC DNA]</scope>
    <source>
        <strain evidence="4 5">BIOML-A2</strain>
    </source>
</reference>
<dbReference type="InterPro" id="IPR002933">
    <property type="entry name" value="Peptidase_M20"/>
</dbReference>
<evidence type="ECO:0000256" key="1">
    <source>
        <dbReference type="ARBA" id="ARBA00022723"/>
    </source>
</evidence>
<dbReference type="Gene3D" id="3.40.630.10">
    <property type="entry name" value="Zn peptidases"/>
    <property type="match status" value="1"/>
</dbReference>
<gene>
    <name evidence="4" type="ORF">GMD42_02465</name>
</gene>
<dbReference type="RefSeq" id="WP_008810314.1">
    <property type="nucleotide sequence ID" value="NZ_CAJUON010000002.1"/>
</dbReference>
<dbReference type="Pfam" id="PF01546">
    <property type="entry name" value="Peptidase_M20"/>
    <property type="match status" value="1"/>
</dbReference>
<dbReference type="PANTHER" id="PTHR43808">
    <property type="entry name" value="ACETYLORNITHINE DEACETYLASE"/>
    <property type="match status" value="1"/>
</dbReference>
<keyword evidence="1" id="KW-0479">Metal-binding</keyword>
<dbReference type="SUPFAM" id="SSF53187">
    <property type="entry name" value="Zn-dependent exopeptidases"/>
    <property type="match status" value="1"/>
</dbReference>
<keyword evidence="2 4" id="KW-0378">Hydrolase</keyword>
<dbReference type="SUPFAM" id="SSF55031">
    <property type="entry name" value="Bacterial exopeptidase dimerisation domain"/>
    <property type="match status" value="1"/>
</dbReference>
<evidence type="ECO:0000259" key="3">
    <source>
        <dbReference type="Pfam" id="PF07687"/>
    </source>
</evidence>
<dbReference type="InterPro" id="IPR011650">
    <property type="entry name" value="Peptidase_M20_dimer"/>
</dbReference>
<sequence>MSGPLPKEAPVLPPLPESVNETFKILENNPVVKDALKQIKEEEQLTMADQIALTEIEAPPFHEEVRAAYFAERLRELGLTNVRIDKEGNVIGIRPGKGNGPRLVLGAHLDTVFPAGTNVKVRQEGTKYYAPGISDDARGLAVVLEVLRTLQNSNIRTEGDLLFIGSVGEEGNGDLRGGKYLFSSKEEHIDGFISVDSACVAQLLHGSTGSRRFRVTYEGPGGHSWAAFGIPSATHALGRAIAKIADLNVPETPKTTFTVGTVVGGSTVNSIAAKATMEIDTRSINNDELNKIVDQVLPLLTEACEEENKHWNAAEENKIKVIIDPIGHRPAGDQPDSSPVLLAARGAMKAVGIELRSYDCASTDQNVPLSLGIPATTIGGGGSEGHNHSLTEWYDSTDSYLGPQLALMTVLSLVGLEGETKPLLPKRSAS</sequence>